<comment type="caution">
    <text evidence="2">The sequence shown here is derived from an EMBL/GenBank/DDBJ whole genome shotgun (WGS) entry which is preliminary data.</text>
</comment>
<organism evidence="2 3">
    <name type="scientific">Trichonephila inaurata madagascariensis</name>
    <dbReference type="NCBI Taxonomy" id="2747483"/>
    <lineage>
        <taxon>Eukaryota</taxon>
        <taxon>Metazoa</taxon>
        <taxon>Ecdysozoa</taxon>
        <taxon>Arthropoda</taxon>
        <taxon>Chelicerata</taxon>
        <taxon>Arachnida</taxon>
        <taxon>Araneae</taxon>
        <taxon>Araneomorphae</taxon>
        <taxon>Entelegynae</taxon>
        <taxon>Araneoidea</taxon>
        <taxon>Nephilidae</taxon>
        <taxon>Trichonephila</taxon>
        <taxon>Trichonephila inaurata</taxon>
    </lineage>
</organism>
<evidence type="ECO:0000313" key="3">
    <source>
        <dbReference type="Proteomes" id="UP000886998"/>
    </source>
</evidence>
<feature type="signal peptide" evidence="1">
    <location>
        <begin position="1"/>
        <end position="19"/>
    </location>
</feature>
<evidence type="ECO:0000256" key="1">
    <source>
        <dbReference type="SAM" id="SignalP"/>
    </source>
</evidence>
<dbReference type="Proteomes" id="UP000886998">
    <property type="component" value="Unassembled WGS sequence"/>
</dbReference>
<name>A0A8X6Y5S5_9ARAC</name>
<protein>
    <submittedName>
        <fullName evidence="2">Uncharacterized protein</fullName>
    </submittedName>
</protein>
<dbReference type="EMBL" id="BMAV01014797">
    <property type="protein sequence ID" value="GFY63479.1"/>
    <property type="molecule type" value="Genomic_DNA"/>
</dbReference>
<reference evidence="2" key="1">
    <citation type="submission" date="2020-08" db="EMBL/GenBank/DDBJ databases">
        <title>Multicomponent nature underlies the extraordinary mechanical properties of spider dragline silk.</title>
        <authorList>
            <person name="Kono N."/>
            <person name="Nakamura H."/>
            <person name="Mori M."/>
            <person name="Yoshida Y."/>
            <person name="Ohtoshi R."/>
            <person name="Malay A.D."/>
            <person name="Moran D.A.P."/>
            <person name="Tomita M."/>
            <person name="Numata K."/>
            <person name="Arakawa K."/>
        </authorList>
    </citation>
    <scope>NUCLEOTIDE SEQUENCE</scope>
</reference>
<feature type="chain" id="PRO_5036473208" evidence="1">
    <location>
        <begin position="20"/>
        <end position="93"/>
    </location>
</feature>
<sequence length="93" mass="10589">MAKLLCALVFAGLVFQASAWDWNPTHWIPNISIPNPFKWISNHTGWISKLNPLNWFGGNCDHCSLQAFPGPGLRKELQETLKDTITKRCRLVQ</sequence>
<keyword evidence="1" id="KW-0732">Signal</keyword>
<dbReference type="AlphaFoldDB" id="A0A8X6Y5S5"/>
<evidence type="ECO:0000313" key="2">
    <source>
        <dbReference type="EMBL" id="GFY63479.1"/>
    </source>
</evidence>
<gene>
    <name evidence="2" type="ORF">TNIN_335841</name>
</gene>
<accession>A0A8X6Y5S5</accession>
<proteinExistence type="predicted"/>
<keyword evidence="3" id="KW-1185">Reference proteome</keyword>